<organism evidence="1 2">
    <name type="scientific">Neophaeococcomyces mojaviensis</name>
    <dbReference type="NCBI Taxonomy" id="3383035"/>
    <lineage>
        <taxon>Eukaryota</taxon>
        <taxon>Fungi</taxon>
        <taxon>Dikarya</taxon>
        <taxon>Ascomycota</taxon>
        <taxon>Pezizomycotina</taxon>
        <taxon>Eurotiomycetes</taxon>
        <taxon>Chaetothyriomycetidae</taxon>
        <taxon>Chaetothyriales</taxon>
        <taxon>Chaetothyriales incertae sedis</taxon>
        <taxon>Neophaeococcomyces</taxon>
    </lineage>
</organism>
<dbReference type="Proteomes" id="UP001172386">
    <property type="component" value="Unassembled WGS sequence"/>
</dbReference>
<proteinExistence type="predicted"/>
<comment type="caution">
    <text evidence="1">The sequence shown here is derived from an EMBL/GenBank/DDBJ whole genome shotgun (WGS) entry which is preliminary data.</text>
</comment>
<dbReference type="EMBL" id="JAPDRQ010000153">
    <property type="protein sequence ID" value="KAJ9653452.1"/>
    <property type="molecule type" value="Genomic_DNA"/>
</dbReference>
<protein>
    <submittedName>
        <fullName evidence="1">Uncharacterized protein</fullName>
    </submittedName>
</protein>
<accession>A0ACC3A0D2</accession>
<keyword evidence="2" id="KW-1185">Reference proteome</keyword>
<sequence>MKALKRGLNNLGNGRSNQQGDIKTLNATKKRNALFPTHTGNSEGAGGQSSGVRYPETQGVPGDNWASPAELNSEQLSQHIQPTANGSQQYDINTPSNDYRVGHRFSFDAERIVPENSQPPAPLAKVSIPSNEASRHNVSESAQSKTQAQNKRRPSAGVFMNGNKDKSLFNHNESALVDDSGPPETPPKTNGGSVIQNHAGNGNRQNGQEPLQPDDGSSPFSDAYESRVQDSERLYREQRRQSNVPPSSPNERNSAARTGYMSQGSATLEPLCSELTIESPVPTADSDTGHDPSAATSNIHSERQRDIAELEATSSKLREAAEQGTQKLKAANKRITELEKDKTTLDNLVQARENSLAELRQKMSGVEAKGRQMSKQLNDVMKELKDTKVALERSRHEHNSVIDRLRKTATEADNASNLNKRYADRVEMLEREKSSLAYRLNDLQPQLKDKQEELEHANRQADCYRRSAQNLQSSNTALTNRVSELDGYLSTADAQCRTLAEQKTKYLNIINDIQPKLTRAKEDLTEKNEEVARLKATQITDRDTAKQRLDACKANLATVRADTEKRIAEAESKATRTIEMWQAEKDKEIGTLKAVHNSELSQLREEHKTATQHLSAQLEGYESKAEREKAEIRTKHQTKLATITEQHETKVAELKARLKDEQAEHQSEILELTDELAAQMVEKAEEYEKATEQLREDVNTLNSRLLTHDDHNFQGQIFAVGELPSSPDELLRSQFSDIVHIVDSLGRIEWKANPSVWTNDILKAVDGRLGNRMLKKAIVQDTVWSVLFRYVFCSPFRMFGAEGEILEQQWASQCDQGSEDDEIFTWPRPGAKAERWRFITVKNCRDTLLPPQPSEWDPRKRVMKDYLKNLHDCRTALIVALENVADLEEESIGHINQLPKKAATIGMNFAMHRCRIVVEMSGRMGLSMADKAAAARNDKIELTRVPALRRYGNVMGVDLDQSQIVGNLAGDQVNVP</sequence>
<reference evidence="1" key="1">
    <citation type="submission" date="2022-10" db="EMBL/GenBank/DDBJ databases">
        <title>Culturing micro-colonial fungi from biological soil crusts in the Mojave desert and describing Neophaeococcomyces mojavensis, and introducing the new genera and species Taxawa tesnikishii.</title>
        <authorList>
            <person name="Kurbessoian T."/>
            <person name="Stajich J.E."/>
        </authorList>
    </citation>
    <scope>NUCLEOTIDE SEQUENCE</scope>
    <source>
        <strain evidence="1">JES_112</strain>
    </source>
</reference>
<evidence type="ECO:0000313" key="2">
    <source>
        <dbReference type="Proteomes" id="UP001172386"/>
    </source>
</evidence>
<name>A0ACC3A0D2_9EURO</name>
<evidence type="ECO:0000313" key="1">
    <source>
        <dbReference type="EMBL" id="KAJ9653452.1"/>
    </source>
</evidence>
<gene>
    <name evidence="1" type="ORF">H2198_007348</name>
</gene>